<keyword evidence="1 6" id="KW-0540">Nuclease</keyword>
<reference evidence="9" key="1">
    <citation type="submission" date="2025-08" db="UniProtKB">
        <authorList>
            <consortium name="RefSeq"/>
        </authorList>
    </citation>
    <scope>IDENTIFICATION</scope>
</reference>
<comment type="function">
    <text evidence="6">Phosphodiesterase responsible for the U6 snRNA 3' end processing. Acts as an exoribonuclease (RNase) responsible for trimming the poly(U) tract of the last nucleotides in the pre-U6 snRNA molecule, leading to the formation of mature U6 snRNA.</text>
</comment>
<dbReference type="GO" id="GO:0016829">
    <property type="term" value="F:lyase activity"/>
    <property type="evidence" value="ECO:0007669"/>
    <property type="project" value="UniProtKB-KW"/>
</dbReference>
<accession>A0A6P3DKJ5</accession>
<sequence>MSGLDLLSTYASDSEEDEINDNSKSEENSKRLPLPRSITSWKGVPHHEEVDDNPLQHEGRVRSFKHERGNWATLIYIDYEPSEDMLSWMFSVLGEVPVKCNIFSEQFHISLSRTLILKFHWIESFVEETKKLCEQTDQFNLELLNVRAYTNEEKTRTFLGIECIDCKGVLGHFVKNVNKLLAEYDLPAFYEDSSYHVSFLWCLGNELSVLDDQARFLTIKLNQFLIEHAEARYINVNKIYLKIGNKLYVFKLR</sequence>
<name>A0A6P3DKJ5_BOMIM</name>
<evidence type="ECO:0000256" key="4">
    <source>
        <dbReference type="ARBA" id="ARBA00023242"/>
    </source>
</evidence>
<evidence type="ECO:0000313" key="8">
    <source>
        <dbReference type="Proteomes" id="UP000515180"/>
    </source>
</evidence>
<gene>
    <name evidence="9" type="primary">LOC100748749</name>
</gene>
<dbReference type="GO" id="GO:0034477">
    <property type="term" value="P:U6 snRNA 3'-end processing"/>
    <property type="evidence" value="ECO:0007669"/>
    <property type="project" value="UniProtKB-UniRule"/>
</dbReference>
<feature type="region of interest" description="Disordered" evidence="7">
    <location>
        <begin position="1"/>
        <end position="55"/>
    </location>
</feature>
<dbReference type="HAMAP" id="MF_03040">
    <property type="entry name" value="USB1"/>
    <property type="match status" value="1"/>
</dbReference>
<dbReference type="GO" id="GO:1990838">
    <property type="term" value="F:poly(U)-specific exoribonuclease activity, producing 3' uridine cyclic phosphate ends"/>
    <property type="evidence" value="ECO:0007669"/>
    <property type="project" value="UniProtKB-UniRule"/>
</dbReference>
<dbReference type="EC" id="3.1.4.-" evidence="6"/>
<evidence type="ECO:0000256" key="3">
    <source>
        <dbReference type="ARBA" id="ARBA00023239"/>
    </source>
</evidence>
<keyword evidence="3" id="KW-0456">Lyase</keyword>
<feature type="active site" description="Proton donor/acceptor" evidence="6">
    <location>
        <position position="196"/>
    </location>
</feature>
<feature type="active site" description="Proton donor/acceptor" evidence="6">
    <location>
        <position position="108"/>
    </location>
</feature>
<dbReference type="OrthoDB" id="49151at2759"/>
<comment type="catalytic activity">
    <reaction evidence="5">
        <text>a 3'-end uridylyl-uridine-RNA = a 3'-end 2',3'-cyclophospho-uridine-RNA + uridine</text>
        <dbReference type="Rhea" id="RHEA:46052"/>
        <dbReference type="Rhea" id="RHEA-COMP:17384"/>
        <dbReference type="Rhea" id="RHEA-COMP:17385"/>
        <dbReference type="ChEBI" id="CHEBI:16704"/>
        <dbReference type="ChEBI" id="CHEBI:85643"/>
        <dbReference type="ChEBI" id="CHEBI:85644"/>
    </reaction>
    <physiologicalReaction direction="left-to-right" evidence="5">
        <dbReference type="Rhea" id="RHEA:46053"/>
    </physiologicalReaction>
</comment>
<dbReference type="InterPro" id="IPR027521">
    <property type="entry name" value="Usb1"/>
</dbReference>
<proteinExistence type="inferred from homology"/>
<dbReference type="GeneID" id="100748749"/>
<keyword evidence="2 6" id="KW-0378">Hydrolase</keyword>
<keyword evidence="8" id="KW-1185">Reference proteome</keyword>
<dbReference type="Pfam" id="PF09749">
    <property type="entry name" value="HVSL"/>
    <property type="match status" value="1"/>
</dbReference>
<evidence type="ECO:0000256" key="1">
    <source>
        <dbReference type="ARBA" id="ARBA00022722"/>
    </source>
</evidence>
<organism evidence="8 9">
    <name type="scientific">Bombus impatiens</name>
    <name type="common">Bumblebee</name>
    <dbReference type="NCBI Taxonomy" id="132113"/>
    <lineage>
        <taxon>Eukaryota</taxon>
        <taxon>Metazoa</taxon>
        <taxon>Ecdysozoa</taxon>
        <taxon>Arthropoda</taxon>
        <taxon>Hexapoda</taxon>
        <taxon>Insecta</taxon>
        <taxon>Pterygota</taxon>
        <taxon>Neoptera</taxon>
        <taxon>Endopterygota</taxon>
        <taxon>Hymenoptera</taxon>
        <taxon>Apocrita</taxon>
        <taxon>Aculeata</taxon>
        <taxon>Apoidea</taxon>
        <taxon>Anthophila</taxon>
        <taxon>Apidae</taxon>
        <taxon>Bombus</taxon>
        <taxon>Pyrobombus</taxon>
    </lineage>
</organism>
<dbReference type="PANTHER" id="PTHR13522:SF3">
    <property type="entry name" value="U6 SNRNA PHOSPHODIESTERASE 1"/>
    <property type="match status" value="1"/>
</dbReference>
<dbReference type="PANTHER" id="PTHR13522">
    <property type="entry name" value="U6 SNRNA PHOSPHODIESTERASE 1"/>
    <property type="match status" value="1"/>
</dbReference>
<evidence type="ECO:0000313" key="9">
    <source>
        <dbReference type="RefSeq" id="XP_003485041.1"/>
    </source>
</evidence>
<dbReference type="Proteomes" id="UP000515180">
    <property type="component" value="Unplaced"/>
</dbReference>
<dbReference type="KEGG" id="bim:100748749"/>
<dbReference type="AlphaFoldDB" id="A0A6P3DKJ5"/>
<dbReference type="OMA" id="YTNPRPH"/>
<evidence type="ECO:0000256" key="6">
    <source>
        <dbReference type="HAMAP-Rule" id="MF_03040"/>
    </source>
</evidence>
<evidence type="ECO:0000256" key="7">
    <source>
        <dbReference type="SAM" id="MobiDB-lite"/>
    </source>
</evidence>
<evidence type="ECO:0000256" key="5">
    <source>
        <dbReference type="ARBA" id="ARBA00029300"/>
    </source>
</evidence>
<protein>
    <recommendedName>
        <fullName evidence="6">U6 snRNA phosphodiesterase</fullName>
        <ecNumber evidence="6">3.1.4.-</ecNumber>
    </recommendedName>
</protein>
<dbReference type="RefSeq" id="XP_003485041.1">
    <property type="nucleotide sequence ID" value="XM_003484993.4"/>
</dbReference>
<comment type="similarity">
    <text evidence="6">Belongs to the 2H phosphoesterase superfamily. USB1 family.</text>
</comment>
<evidence type="ECO:0000256" key="2">
    <source>
        <dbReference type="ARBA" id="ARBA00022801"/>
    </source>
</evidence>
<dbReference type="Gene3D" id="3.90.1140.10">
    <property type="entry name" value="Cyclic phosphodiesterase"/>
    <property type="match status" value="1"/>
</dbReference>
<keyword evidence="4 6" id="KW-0539">Nucleus</keyword>
<comment type="subcellular location">
    <subcellularLocation>
        <location evidence="6">Nucleus</location>
    </subcellularLocation>
</comment>
<dbReference type="GO" id="GO:0005634">
    <property type="term" value="C:nucleus"/>
    <property type="evidence" value="ECO:0007669"/>
    <property type="project" value="UniProtKB-SubCell"/>
</dbReference>
<feature type="compositionally biased region" description="Basic and acidic residues" evidence="7">
    <location>
        <begin position="21"/>
        <end position="30"/>
    </location>
</feature>
<feature type="compositionally biased region" description="Basic and acidic residues" evidence="7">
    <location>
        <begin position="45"/>
        <end position="55"/>
    </location>
</feature>